<accession>A0A812QQU5</accession>
<keyword evidence="6" id="KW-1185">Reference proteome</keyword>
<keyword evidence="2" id="KW-1133">Transmembrane helix</keyword>
<evidence type="ECO:0000313" key="5">
    <source>
        <dbReference type="EMBL" id="CAE7399481.1"/>
    </source>
</evidence>
<feature type="transmembrane region" description="Helical" evidence="2">
    <location>
        <begin position="281"/>
        <end position="300"/>
    </location>
</feature>
<dbReference type="GO" id="GO:0020037">
    <property type="term" value="F:heme binding"/>
    <property type="evidence" value="ECO:0007669"/>
    <property type="project" value="InterPro"/>
</dbReference>
<dbReference type="GO" id="GO:0008270">
    <property type="term" value="F:zinc ion binding"/>
    <property type="evidence" value="ECO:0007669"/>
    <property type="project" value="UniProtKB-KW"/>
</dbReference>
<feature type="domain" description="Plant heme peroxidase family profile" evidence="4">
    <location>
        <begin position="52"/>
        <end position="212"/>
    </location>
</feature>
<dbReference type="OrthoDB" id="418748at2759"/>
<keyword evidence="1" id="KW-0863">Zinc-finger</keyword>
<dbReference type="PROSITE" id="PS50873">
    <property type="entry name" value="PEROXIDASE_4"/>
    <property type="match status" value="1"/>
</dbReference>
<feature type="domain" description="C2H2-type" evidence="3">
    <location>
        <begin position="448"/>
        <end position="483"/>
    </location>
</feature>
<evidence type="ECO:0000313" key="6">
    <source>
        <dbReference type="Proteomes" id="UP000604046"/>
    </source>
</evidence>
<keyword evidence="1" id="KW-0862">Zinc</keyword>
<dbReference type="InterPro" id="IPR013087">
    <property type="entry name" value="Znf_C2H2_type"/>
</dbReference>
<proteinExistence type="predicted"/>
<keyword evidence="1" id="KW-0479">Metal-binding</keyword>
<organism evidence="5 6">
    <name type="scientific">Symbiodinium natans</name>
    <dbReference type="NCBI Taxonomy" id="878477"/>
    <lineage>
        <taxon>Eukaryota</taxon>
        <taxon>Sar</taxon>
        <taxon>Alveolata</taxon>
        <taxon>Dinophyceae</taxon>
        <taxon>Suessiales</taxon>
        <taxon>Symbiodiniaceae</taxon>
        <taxon>Symbiodinium</taxon>
    </lineage>
</organism>
<dbReference type="AlphaFoldDB" id="A0A812QQU5"/>
<sequence>MLWRRSVVPHLPSPPAFAYGGVVGKRKEEAIAVQNIMAFRLRTSGVSSALKLYDVKNAFPSPAHSNIRSIFQQLPPSQDVSILLQHIVNHRCELQACDGSVLLQPGSGIPQGSTIATECFNLVYWGAIRQFEDQLMPHNELLTTNMEHCPTAISVATTVFVDDLASRVADNKPSALFQKVEDSAARLDGALDRLSMVQNISKAEALLNLRGPGAHKLTREAFLYGQLVPGCKKEARYLGPYLHWDCSFAPECQRRIDAARRAWYDFRGFWFKRIDMRFKLLVFRCVVVQTLLSGLVAWYVNDHFINKMDSFLVHVRARVAPVGIELVVARLRWLQTMLAKPREHHQMFAAMFGQFPFEKTLSDHPWLVQLRSDLSDLSQIEEAAWISNSVKDNPAHLLHDAVLREAFCAVDVSELRAKSISVQIPPPGFTDGTTQSPAATPTEFADGHVCELLRVDGSICGQRFQTQKALFAHQRFAQDGEHGTEVHAATLVVTNQCPFCSSAFSSIASAKIISEELCFMAVALLILAMNLGLEQNQGERPSKVRAVARQGMEDAETKKLLSTLAKLSLSNAMQIRALRSILLEVHQVPAANPYIQEAMQATKKYAEAAKEMSPKDKEERLGLPHIHVWNALLAVATRNLEQRAKEQDPSHQESLAVLLEYASKYQEQGWKAIHHEVKYARVQKNFRPELKRLEINLMESSPSDKVWAIIKADLRRDQGVRELPGVAPAGDLERQLQRFLDDASGSAK</sequence>
<dbReference type="EMBL" id="CAJNDS010002262">
    <property type="protein sequence ID" value="CAE7399481.1"/>
    <property type="molecule type" value="Genomic_DNA"/>
</dbReference>
<evidence type="ECO:0000259" key="4">
    <source>
        <dbReference type="PROSITE" id="PS50873"/>
    </source>
</evidence>
<keyword evidence="2" id="KW-0812">Transmembrane</keyword>
<evidence type="ECO:0000256" key="1">
    <source>
        <dbReference type="PROSITE-ProRule" id="PRU00042"/>
    </source>
</evidence>
<keyword evidence="2" id="KW-0472">Membrane</keyword>
<comment type="caution">
    <text evidence="5">The sequence shown here is derived from an EMBL/GenBank/DDBJ whole genome shotgun (WGS) entry which is preliminary data.</text>
</comment>
<reference evidence="5" key="1">
    <citation type="submission" date="2021-02" db="EMBL/GenBank/DDBJ databases">
        <authorList>
            <person name="Dougan E. K."/>
            <person name="Rhodes N."/>
            <person name="Thang M."/>
            <person name="Chan C."/>
        </authorList>
    </citation>
    <scope>NUCLEOTIDE SEQUENCE</scope>
</reference>
<dbReference type="GO" id="GO:0006979">
    <property type="term" value="P:response to oxidative stress"/>
    <property type="evidence" value="ECO:0007669"/>
    <property type="project" value="InterPro"/>
</dbReference>
<evidence type="ECO:0000256" key="2">
    <source>
        <dbReference type="SAM" id="Phobius"/>
    </source>
</evidence>
<protein>
    <submittedName>
        <fullName evidence="5">Mocs3 protein</fullName>
    </submittedName>
</protein>
<dbReference type="Proteomes" id="UP000604046">
    <property type="component" value="Unassembled WGS sequence"/>
</dbReference>
<evidence type="ECO:0000259" key="3">
    <source>
        <dbReference type="PROSITE" id="PS50157"/>
    </source>
</evidence>
<dbReference type="PROSITE" id="PS50157">
    <property type="entry name" value="ZINC_FINGER_C2H2_2"/>
    <property type="match status" value="1"/>
</dbReference>
<name>A0A812QQU5_9DINO</name>
<dbReference type="InterPro" id="IPR002016">
    <property type="entry name" value="Haem_peroxidase"/>
</dbReference>
<dbReference type="GO" id="GO:0004601">
    <property type="term" value="F:peroxidase activity"/>
    <property type="evidence" value="ECO:0007669"/>
    <property type="project" value="InterPro"/>
</dbReference>
<gene>
    <name evidence="5" type="primary">mocs3</name>
    <name evidence="5" type="ORF">SNAT2548_LOCUS21751</name>
</gene>